<evidence type="ECO:0000256" key="1">
    <source>
        <dbReference type="SAM" id="MobiDB-lite"/>
    </source>
</evidence>
<keyword evidence="3" id="KW-1185">Reference proteome</keyword>
<dbReference type="EMBL" id="CACVKT020003887">
    <property type="protein sequence ID" value="CAC5386691.1"/>
    <property type="molecule type" value="Genomic_DNA"/>
</dbReference>
<proteinExistence type="predicted"/>
<evidence type="ECO:0000313" key="3">
    <source>
        <dbReference type="Proteomes" id="UP000507470"/>
    </source>
</evidence>
<feature type="compositionally biased region" description="Polar residues" evidence="1">
    <location>
        <begin position="117"/>
        <end position="135"/>
    </location>
</feature>
<dbReference type="AlphaFoldDB" id="A0A6J8BTT5"/>
<sequence>MSINNKTIKLVLGGDTPTATPIVNRITIPTSIVVPPNSAVRMNCTVPVQEIDSVVEPNSKTILLIPRSVCAKGQSPIVCFMNVTDNPSHLHSRLEIAEAHAVTVVQYMDKSKEPSVGTCSASQQGTSPSGTTPLQESLPDYLKKPYTNSRFDHKPESKTKNIALHLQCQRQSLTLVTSVV</sequence>
<protein>
    <submittedName>
        <fullName evidence="2">Uncharacterized protein</fullName>
    </submittedName>
</protein>
<feature type="region of interest" description="Disordered" evidence="1">
    <location>
        <begin position="115"/>
        <end position="139"/>
    </location>
</feature>
<evidence type="ECO:0000313" key="2">
    <source>
        <dbReference type="EMBL" id="CAC5386691.1"/>
    </source>
</evidence>
<accession>A0A6J8BTT5</accession>
<dbReference type="Proteomes" id="UP000507470">
    <property type="component" value="Unassembled WGS sequence"/>
</dbReference>
<gene>
    <name evidence="2" type="ORF">MCOR_22100</name>
</gene>
<organism evidence="2 3">
    <name type="scientific">Mytilus coruscus</name>
    <name type="common">Sea mussel</name>
    <dbReference type="NCBI Taxonomy" id="42192"/>
    <lineage>
        <taxon>Eukaryota</taxon>
        <taxon>Metazoa</taxon>
        <taxon>Spiralia</taxon>
        <taxon>Lophotrochozoa</taxon>
        <taxon>Mollusca</taxon>
        <taxon>Bivalvia</taxon>
        <taxon>Autobranchia</taxon>
        <taxon>Pteriomorphia</taxon>
        <taxon>Mytilida</taxon>
        <taxon>Mytiloidea</taxon>
        <taxon>Mytilidae</taxon>
        <taxon>Mytilinae</taxon>
        <taxon>Mytilus</taxon>
    </lineage>
</organism>
<name>A0A6J8BTT5_MYTCO</name>
<reference evidence="2 3" key="1">
    <citation type="submission" date="2020-06" db="EMBL/GenBank/DDBJ databases">
        <authorList>
            <person name="Li R."/>
            <person name="Bekaert M."/>
        </authorList>
    </citation>
    <scope>NUCLEOTIDE SEQUENCE [LARGE SCALE GENOMIC DNA]</scope>
    <source>
        <strain evidence="3">wild</strain>
    </source>
</reference>